<accession>A0ABS5RGD5</accession>
<keyword evidence="8" id="KW-1185">Reference proteome</keyword>
<dbReference type="PANTHER" id="PTHR30532:SF24">
    <property type="entry name" value="FERRIC ENTEROBACTIN-BINDING PERIPLASMIC PROTEIN FEPB"/>
    <property type="match status" value="1"/>
</dbReference>
<comment type="similarity">
    <text evidence="2">Belongs to the bacterial solute-binding protein 8 family.</text>
</comment>
<evidence type="ECO:0000313" key="8">
    <source>
        <dbReference type="Proteomes" id="UP001519535"/>
    </source>
</evidence>
<keyword evidence="3" id="KW-0813">Transport</keyword>
<protein>
    <submittedName>
        <fullName evidence="7">ABC transporter substrate-binding protein</fullName>
    </submittedName>
</protein>
<dbReference type="InterPro" id="IPR051313">
    <property type="entry name" value="Bact_iron-sidero_bind"/>
</dbReference>
<dbReference type="PROSITE" id="PS51318">
    <property type="entry name" value="TAT"/>
    <property type="match status" value="1"/>
</dbReference>
<feature type="signal peptide" evidence="5">
    <location>
        <begin position="1"/>
        <end position="19"/>
    </location>
</feature>
<gene>
    <name evidence="7" type="ORF">KIH27_07050</name>
</gene>
<proteinExistence type="inferred from homology"/>
<keyword evidence="4 5" id="KW-0732">Signal</keyword>
<comment type="subcellular location">
    <subcellularLocation>
        <location evidence="1">Cell envelope</location>
    </subcellularLocation>
</comment>
<dbReference type="Pfam" id="PF01497">
    <property type="entry name" value="Peripla_BP_2"/>
    <property type="match status" value="1"/>
</dbReference>
<comment type="caution">
    <text evidence="7">The sequence shown here is derived from an EMBL/GenBank/DDBJ whole genome shotgun (WGS) entry which is preliminary data.</text>
</comment>
<evidence type="ECO:0000256" key="5">
    <source>
        <dbReference type="SAM" id="SignalP"/>
    </source>
</evidence>
<feature type="domain" description="Fe/B12 periplasmic-binding" evidence="6">
    <location>
        <begin position="58"/>
        <end position="316"/>
    </location>
</feature>
<organism evidence="7 8">
    <name type="scientific">Mycolicibacter acidiphilus</name>
    <dbReference type="NCBI Taxonomy" id="2835306"/>
    <lineage>
        <taxon>Bacteria</taxon>
        <taxon>Bacillati</taxon>
        <taxon>Actinomycetota</taxon>
        <taxon>Actinomycetes</taxon>
        <taxon>Mycobacteriales</taxon>
        <taxon>Mycobacteriaceae</taxon>
        <taxon>Mycolicibacter</taxon>
    </lineage>
</organism>
<dbReference type="SUPFAM" id="SSF53807">
    <property type="entry name" value="Helical backbone' metal receptor"/>
    <property type="match status" value="1"/>
</dbReference>
<dbReference type="PROSITE" id="PS50983">
    <property type="entry name" value="FE_B12_PBP"/>
    <property type="match status" value="1"/>
</dbReference>
<evidence type="ECO:0000256" key="3">
    <source>
        <dbReference type="ARBA" id="ARBA00022448"/>
    </source>
</evidence>
<dbReference type="PROSITE" id="PS51257">
    <property type="entry name" value="PROKAR_LIPOPROTEIN"/>
    <property type="match status" value="1"/>
</dbReference>
<evidence type="ECO:0000256" key="2">
    <source>
        <dbReference type="ARBA" id="ARBA00008814"/>
    </source>
</evidence>
<sequence>MRRQWTRRGFLGVTGAAGAATLLAAACSRETPAVDGAPGPVTVTHLFGETVVPEPPKRVVCAGYTGQDDLLALGVVPIAVTRWFGDQPFAVWPWARAKLGDAEPEVLDLDDGIDVKKIAALKPDLIVATNAGVDADTYRQLSAIAPTLPQTDGDAFFEPWKVQADAIGRAVHQAHQMQTLIDGVDAKFADAATAHPGFRDKRALLLHGRLDRGNATVSTGWRSTFLTQLGLSVPDIAAVIEHDRLRSALSAADVLIWTTGGDGERDALLADPDIAALRKRCVFTTAEQAGAIAFGSPLSYPVVAAELPGRIADVIG</sequence>
<dbReference type="RefSeq" id="WP_214092220.1">
    <property type="nucleotide sequence ID" value="NZ_JAHCLR010000008.1"/>
</dbReference>
<dbReference type="Proteomes" id="UP001519535">
    <property type="component" value="Unassembled WGS sequence"/>
</dbReference>
<dbReference type="InterPro" id="IPR019546">
    <property type="entry name" value="TAT_signal_bac_arc"/>
</dbReference>
<dbReference type="PANTHER" id="PTHR30532">
    <property type="entry name" value="IRON III DICITRATE-BINDING PERIPLASMIC PROTEIN"/>
    <property type="match status" value="1"/>
</dbReference>
<dbReference type="EMBL" id="JAHCLR010000008">
    <property type="protein sequence ID" value="MBS9533347.1"/>
    <property type="molecule type" value="Genomic_DNA"/>
</dbReference>
<dbReference type="Gene3D" id="3.40.50.1980">
    <property type="entry name" value="Nitrogenase molybdenum iron protein domain"/>
    <property type="match status" value="2"/>
</dbReference>
<evidence type="ECO:0000313" key="7">
    <source>
        <dbReference type="EMBL" id="MBS9533347.1"/>
    </source>
</evidence>
<evidence type="ECO:0000256" key="1">
    <source>
        <dbReference type="ARBA" id="ARBA00004196"/>
    </source>
</evidence>
<dbReference type="InterPro" id="IPR002491">
    <property type="entry name" value="ABC_transptr_periplasmic_BD"/>
</dbReference>
<dbReference type="InterPro" id="IPR006311">
    <property type="entry name" value="TAT_signal"/>
</dbReference>
<feature type="chain" id="PRO_5046818053" evidence="5">
    <location>
        <begin position="20"/>
        <end position="316"/>
    </location>
</feature>
<dbReference type="NCBIfam" id="TIGR01409">
    <property type="entry name" value="TAT_signal_seq"/>
    <property type="match status" value="1"/>
</dbReference>
<name>A0ABS5RGD5_9MYCO</name>
<evidence type="ECO:0000259" key="6">
    <source>
        <dbReference type="PROSITE" id="PS50983"/>
    </source>
</evidence>
<reference evidence="7 8" key="1">
    <citation type="submission" date="2021-05" db="EMBL/GenBank/DDBJ databases">
        <title>Mycobacterium acidophilum sp. nov., an extremely acid-tolerant member of the genus Mycobacterium.</title>
        <authorList>
            <person name="Xia J."/>
        </authorList>
    </citation>
    <scope>NUCLEOTIDE SEQUENCE [LARGE SCALE GENOMIC DNA]</scope>
    <source>
        <strain evidence="7 8">M1</strain>
    </source>
</reference>
<evidence type="ECO:0000256" key="4">
    <source>
        <dbReference type="ARBA" id="ARBA00022729"/>
    </source>
</evidence>